<evidence type="ECO:0000313" key="3">
    <source>
        <dbReference type="EMBL" id="GFZ80409.1"/>
    </source>
</evidence>
<dbReference type="NCBIfam" id="TIGR01439">
    <property type="entry name" value="lp_hng_hel_AbrB"/>
    <property type="match status" value="1"/>
</dbReference>
<dbReference type="InterPro" id="IPR007159">
    <property type="entry name" value="SpoVT-AbrB_dom"/>
</dbReference>
<dbReference type="CDD" id="cd00093">
    <property type="entry name" value="HTH_XRE"/>
    <property type="match status" value="1"/>
</dbReference>
<dbReference type="InterPro" id="IPR037914">
    <property type="entry name" value="SpoVT-AbrB_sf"/>
</dbReference>
<accession>A0A8J2XIK3</accession>
<dbReference type="Pfam" id="PF04014">
    <property type="entry name" value="MazE_antitoxin"/>
    <property type="match status" value="1"/>
</dbReference>
<dbReference type="EMBL" id="BMEV01000041">
    <property type="protein sequence ID" value="GFZ80409.1"/>
    <property type="molecule type" value="Genomic_DNA"/>
</dbReference>
<name>A0A8J2XIK3_9BACI</name>
<dbReference type="Gene3D" id="1.10.260.40">
    <property type="entry name" value="lambda repressor-like DNA-binding domains"/>
    <property type="match status" value="1"/>
</dbReference>
<comment type="caution">
    <text evidence="3">The sequence shown here is derived from an EMBL/GenBank/DDBJ whole genome shotgun (WGS) entry which is preliminary data.</text>
</comment>
<dbReference type="InterPro" id="IPR010982">
    <property type="entry name" value="Lambda_DNA-bd_dom_sf"/>
</dbReference>
<gene>
    <name evidence="3" type="ORF">GCM10010978_21870</name>
</gene>
<dbReference type="SMART" id="SM00966">
    <property type="entry name" value="SpoVT_AbrB"/>
    <property type="match status" value="1"/>
</dbReference>
<dbReference type="SUPFAM" id="SSF47413">
    <property type="entry name" value="lambda repressor-like DNA-binding domains"/>
    <property type="match status" value="1"/>
</dbReference>
<dbReference type="InterPro" id="IPR001387">
    <property type="entry name" value="Cro/C1-type_HTH"/>
</dbReference>
<dbReference type="PANTHER" id="PTHR46558:SF11">
    <property type="entry name" value="HTH-TYPE TRANSCRIPTIONAL REGULATOR XRE"/>
    <property type="match status" value="1"/>
</dbReference>
<feature type="domain" description="HTH cro/C1-type" evidence="2">
    <location>
        <begin position="12"/>
        <end position="66"/>
    </location>
</feature>
<dbReference type="GO" id="GO:0003677">
    <property type="term" value="F:DNA binding"/>
    <property type="evidence" value="ECO:0007669"/>
    <property type="project" value="UniProtKB-KW"/>
</dbReference>
<dbReference type="AlphaFoldDB" id="A0A8J2XIK3"/>
<reference evidence="3" key="2">
    <citation type="submission" date="2020-09" db="EMBL/GenBank/DDBJ databases">
        <authorList>
            <person name="Sun Q."/>
            <person name="Zhou Y."/>
        </authorList>
    </citation>
    <scope>NUCLEOTIDE SEQUENCE</scope>
    <source>
        <strain evidence="3">CGMCC 1.12360</strain>
    </source>
</reference>
<keyword evidence="4" id="KW-1185">Reference proteome</keyword>
<proteinExistence type="predicted"/>
<sequence length="153" mass="16937">MNDTKNNIAANLRYLRNRNRLSQEEVAEKIGVSRQAVAKWENGDSLPDILNCDALADLYDVSLTDLVRHDAEKEGVPIPPKDKHIFGVVTIGERGQISLPKKARETLNLHPGDTLLVLGDTNPLTKGIALIDSQTFLRMTGQAVENIFHKGDK</sequence>
<dbReference type="PROSITE" id="PS50943">
    <property type="entry name" value="HTH_CROC1"/>
    <property type="match status" value="1"/>
</dbReference>
<organism evidence="3 4">
    <name type="scientific">Compostibacillus humi</name>
    <dbReference type="NCBI Taxonomy" id="1245525"/>
    <lineage>
        <taxon>Bacteria</taxon>
        <taxon>Bacillati</taxon>
        <taxon>Bacillota</taxon>
        <taxon>Bacilli</taxon>
        <taxon>Bacillales</taxon>
        <taxon>Bacillaceae</taxon>
        <taxon>Compostibacillus</taxon>
    </lineage>
</organism>
<dbReference type="RefSeq" id="WP_188392447.1">
    <property type="nucleotide sequence ID" value="NZ_BMEV01000041.1"/>
</dbReference>
<evidence type="ECO:0000313" key="4">
    <source>
        <dbReference type="Proteomes" id="UP000602050"/>
    </source>
</evidence>
<dbReference type="Pfam" id="PF01381">
    <property type="entry name" value="HTH_3"/>
    <property type="match status" value="1"/>
</dbReference>
<dbReference type="Gene3D" id="2.10.260.10">
    <property type="match status" value="1"/>
</dbReference>
<protein>
    <submittedName>
        <fullName evidence="3">AbrB family transcriptional regulator</fullName>
    </submittedName>
</protein>
<keyword evidence="1" id="KW-0238">DNA-binding</keyword>
<reference evidence="3" key="1">
    <citation type="journal article" date="2014" name="Int. J. Syst. Evol. Microbiol.">
        <title>Complete genome sequence of Corynebacterium casei LMG S-19264T (=DSM 44701T), isolated from a smear-ripened cheese.</title>
        <authorList>
            <consortium name="US DOE Joint Genome Institute (JGI-PGF)"/>
            <person name="Walter F."/>
            <person name="Albersmeier A."/>
            <person name="Kalinowski J."/>
            <person name="Ruckert C."/>
        </authorList>
    </citation>
    <scope>NUCLEOTIDE SEQUENCE</scope>
    <source>
        <strain evidence="3">CGMCC 1.12360</strain>
    </source>
</reference>
<dbReference type="SUPFAM" id="SSF89447">
    <property type="entry name" value="AbrB/MazE/MraZ-like"/>
    <property type="match status" value="1"/>
</dbReference>
<evidence type="ECO:0000256" key="1">
    <source>
        <dbReference type="ARBA" id="ARBA00023125"/>
    </source>
</evidence>
<dbReference type="Proteomes" id="UP000602050">
    <property type="component" value="Unassembled WGS sequence"/>
</dbReference>
<evidence type="ECO:0000259" key="2">
    <source>
        <dbReference type="PROSITE" id="PS50943"/>
    </source>
</evidence>
<dbReference type="SMART" id="SM00530">
    <property type="entry name" value="HTH_XRE"/>
    <property type="match status" value="1"/>
</dbReference>
<dbReference type="PANTHER" id="PTHR46558">
    <property type="entry name" value="TRACRIPTIONAL REGULATORY PROTEIN-RELATED-RELATED"/>
    <property type="match status" value="1"/>
</dbReference>